<dbReference type="EMBL" id="BMAT01003238">
    <property type="protein sequence ID" value="GFS22244.1"/>
    <property type="molecule type" value="Genomic_DNA"/>
</dbReference>
<reference evidence="2 3" key="1">
    <citation type="journal article" date="2021" name="Elife">
        <title>Chloroplast acquisition without the gene transfer in kleptoplastic sea slugs, Plakobranchus ocellatus.</title>
        <authorList>
            <person name="Maeda T."/>
            <person name="Takahashi S."/>
            <person name="Yoshida T."/>
            <person name="Shimamura S."/>
            <person name="Takaki Y."/>
            <person name="Nagai Y."/>
            <person name="Toyoda A."/>
            <person name="Suzuki Y."/>
            <person name="Arimoto A."/>
            <person name="Ishii H."/>
            <person name="Satoh N."/>
            <person name="Nishiyama T."/>
            <person name="Hasebe M."/>
            <person name="Maruyama T."/>
            <person name="Minagawa J."/>
            <person name="Obokata J."/>
            <person name="Shigenobu S."/>
        </authorList>
    </citation>
    <scope>NUCLEOTIDE SEQUENCE [LARGE SCALE GENOMIC DNA]</scope>
</reference>
<sequence>MKPTGQQSQRGAKSDVEERNRGGHGNRRETWKELEETAQEWMVRMTFLVACASCRAEKTQTFIQAGWRLCLRGRLGNGIFGSTGSAAAPLRGCRRAQCESHMLMYSLLPSPVRWVSEQMSSPKKSRCFDVESSHHRFS</sequence>
<protein>
    <submittedName>
        <fullName evidence="2">Uncharacterized protein</fullName>
    </submittedName>
</protein>
<name>A0AAV4JHJ5_9GAST</name>
<dbReference type="AlphaFoldDB" id="A0AAV4JHJ5"/>
<feature type="compositionally biased region" description="Basic and acidic residues" evidence="1">
    <location>
        <begin position="12"/>
        <end position="31"/>
    </location>
</feature>
<organism evidence="2 3">
    <name type="scientific">Elysia marginata</name>
    <dbReference type="NCBI Taxonomy" id="1093978"/>
    <lineage>
        <taxon>Eukaryota</taxon>
        <taxon>Metazoa</taxon>
        <taxon>Spiralia</taxon>
        <taxon>Lophotrochozoa</taxon>
        <taxon>Mollusca</taxon>
        <taxon>Gastropoda</taxon>
        <taxon>Heterobranchia</taxon>
        <taxon>Euthyneura</taxon>
        <taxon>Panpulmonata</taxon>
        <taxon>Sacoglossa</taxon>
        <taxon>Placobranchoidea</taxon>
        <taxon>Plakobranchidae</taxon>
        <taxon>Elysia</taxon>
    </lineage>
</organism>
<feature type="compositionally biased region" description="Polar residues" evidence="1">
    <location>
        <begin position="1"/>
        <end position="11"/>
    </location>
</feature>
<proteinExistence type="predicted"/>
<evidence type="ECO:0000256" key="1">
    <source>
        <dbReference type="SAM" id="MobiDB-lite"/>
    </source>
</evidence>
<feature type="region of interest" description="Disordered" evidence="1">
    <location>
        <begin position="1"/>
        <end position="31"/>
    </location>
</feature>
<keyword evidence="3" id="KW-1185">Reference proteome</keyword>
<gene>
    <name evidence="2" type="ORF">ElyMa_001612100</name>
</gene>
<comment type="caution">
    <text evidence="2">The sequence shown here is derived from an EMBL/GenBank/DDBJ whole genome shotgun (WGS) entry which is preliminary data.</text>
</comment>
<accession>A0AAV4JHJ5</accession>
<dbReference type="Proteomes" id="UP000762676">
    <property type="component" value="Unassembled WGS sequence"/>
</dbReference>
<evidence type="ECO:0000313" key="2">
    <source>
        <dbReference type="EMBL" id="GFS22244.1"/>
    </source>
</evidence>
<evidence type="ECO:0000313" key="3">
    <source>
        <dbReference type="Proteomes" id="UP000762676"/>
    </source>
</evidence>